<gene>
    <name evidence="3" type="ORF">BC643_0050</name>
</gene>
<dbReference type="OrthoDB" id="9771112at2"/>
<dbReference type="PANTHER" id="PTHR10098">
    <property type="entry name" value="RAPSYN-RELATED"/>
    <property type="match status" value="1"/>
</dbReference>
<feature type="domain" description="CHAT" evidence="2">
    <location>
        <begin position="641"/>
        <end position="934"/>
    </location>
</feature>
<comment type="caution">
    <text evidence="3">The sequence shown here is derived from an EMBL/GenBank/DDBJ whole genome shotgun (WGS) entry which is preliminary data.</text>
</comment>
<dbReference type="EMBL" id="RAPN01000001">
    <property type="protein sequence ID" value="RKD89718.1"/>
    <property type="molecule type" value="Genomic_DNA"/>
</dbReference>
<dbReference type="AlphaFoldDB" id="A0A419W2M3"/>
<organism evidence="3 4">
    <name type="scientific">Mangrovibacterium diazotrophicum</name>
    <dbReference type="NCBI Taxonomy" id="1261403"/>
    <lineage>
        <taxon>Bacteria</taxon>
        <taxon>Pseudomonadati</taxon>
        <taxon>Bacteroidota</taxon>
        <taxon>Bacteroidia</taxon>
        <taxon>Marinilabiliales</taxon>
        <taxon>Prolixibacteraceae</taxon>
        <taxon>Mangrovibacterium</taxon>
    </lineage>
</organism>
<keyword evidence="1" id="KW-1133">Transmembrane helix</keyword>
<dbReference type="InterPro" id="IPR011990">
    <property type="entry name" value="TPR-like_helical_dom_sf"/>
</dbReference>
<dbReference type="SUPFAM" id="SSF48452">
    <property type="entry name" value="TPR-like"/>
    <property type="match status" value="1"/>
</dbReference>
<keyword evidence="1" id="KW-0812">Transmembrane</keyword>
<proteinExistence type="predicted"/>
<dbReference type="Pfam" id="PF12770">
    <property type="entry name" value="CHAT"/>
    <property type="match status" value="1"/>
</dbReference>
<protein>
    <submittedName>
        <fullName evidence="3">CHAT domain-containing protein</fullName>
    </submittedName>
</protein>
<dbReference type="InterPro" id="IPR019734">
    <property type="entry name" value="TPR_rpt"/>
</dbReference>
<evidence type="ECO:0000256" key="1">
    <source>
        <dbReference type="SAM" id="Phobius"/>
    </source>
</evidence>
<dbReference type="PANTHER" id="PTHR10098:SF108">
    <property type="entry name" value="TETRATRICOPEPTIDE REPEAT PROTEIN 28"/>
    <property type="match status" value="1"/>
</dbReference>
<name>A0A419W2M3_9BACT</name>
<sequence length="972" mass="111868">MKKINRTRLKSLIMSVFSFIFFLVFLQLHSNAGAQGSKTAVSLEDTIKAKQYNKEGILAGRLGDFELSRDYFEKLKEIREIQYGANSHRLAGTLINIGIQNKNLGDYDKAIDDYLEAEKLYIREYSSEYPRLGFVYGNLSTIYKIKGDYLKSYEYSVNALRLFSKEPDHYYSGMILSQAGIAESLFSLKRYEEAIKLCEEHMGQVTDDVKYYYSSLLARIYSELGEIDLAEQYYHETFALQKKTGGINSYDLGIEYTDYVKFLLSIKKYDDIPRYNDLSEEIIAKYFTKKSIQYASVMLNYADYYSLRYSEASYLSDFNLKKQDDFYKALDFYQKSIIAATGTFENTDPKSNPTVEQSVSELQLLEILKKKAQCFSALGDLKLNMNKKNEAVDYYKSGLDAMELAIELVHQIRTGFVSEDSRLFLSENQQSTFVEAVNLSYKLYKQTGDESYVAKGFELTEKSKSASFLAAVKDSRAKQFGGIPDSLQSREDVLKINISNYKQMLYEESQQESPDSIKLALYSSKVFYYSEKYTQLVQLLEDSFPNYYSFKYANEVANLDEIRNRIKNHDAIVEYLIDEPKEGQYSGGLFRFVITNKEFSFSRTPIDSTFMNRIEFVYQFLTSSNYQYTTKADYQHYAGSAYELYRDLFANLNQDLEGKNLVVIPDDKLSYIPFDALLYEQPDTSVMNFRNLPYLIKKHSISYTYSTTLLFEYFEQKKKADHGLLAFAPSYVNDNRDYTEVAEFRAGLLPLQAVDKEVEYVSEFMSGDIFKDSLAQETRFKQLAKDYDVLHLAMHTIMNDTLPMYSKLAFAKPTADEKEDDGWLNTSEIYNMQLNARMAVLSACNTGSGKMQKGEGVMSLARGFLYAGCPSIIMTLWEVEDESGAEIMRSFYRFLSNGKNKADALRLAKLEHIENADPLKAHPHFWLAYVAVGNTSPLFMGKDLYFIGIVVVIILALVVDQLRRRKKKIRNG</sequence>
<reference evidence="3 4" key="1">
    <citation type="submission" date="2018-09" db="EMBL/GenBank/DDBJ databases">
        <title>Genomic Encyclopedia of Archaeal and Bacterial Type Strains, Phase II (KMG-II): from individual species to whole genera.</title>
        <authorList>
            <person name="Goeker M."/>
        </authorList>
    </citation>
    <scope>NUCLEOTIDE SEQUENCE [LARGE SCALE GENOMIC DNA]</scope>
    <source>
        <strain evidence="3 4">DSM 27148</strain>
    </source>
</reference>
<dbReference type="Gene3D" id="1.25.40.10">
    <property type="entry name" value="Tetratricopeptide repeat domain"/>
    <property type="match status" value="2"/>
</dbReference>
<dbReference type="Pfam" id="PF13424">
    <property type="entry name" value="TPR_12"/>
    <property type="match status" value="1"/>
</dbReference>
<keyword evidence="1" id="KW-0472">Membrane</keyword>
<keyword evidence="4" id="KW-1185">Reference proteome</keyword>
<feature type="transmembrane region" description="Helical" evidence="1">
    <location>
        <begin position="944"/>
        <end position="962"/>
    </location>
</feature>
<evidence type="ECO:0000259" key="2">
    <source>
        <dbReference type="Pfam" id="PF12770"/>
    </source>
</evidence>
<evidence type="ECO:0000313" key="4">
    <source>
        <dbReference type="Proteomes" id="UP000283387"/>
    </source>
</evidence>
<accession>A0A419W2M3</accession>
<dbReference type="SMART" id="SM00028">
    <property type="entry name" value="TPR"/>
    <property type="match status" value="6"/>
</dbReference>
<evidence type="ECO:0000313" key="3">
    <source>
        <dbReference type="EMBL" id="RKD89718.1"/>
    </source>
</evidence>
<dbReference type="Proteomes" id="UP000283387">
    <property type="component" value="Unassembled WGS sequence"/>
</dbReference>
<dbReference type="InterPro" id="IPR024983">
    <property type="entry name" value="CHAT_dom"/>
</dbReference>
<dbReference type="RefSeq" id="WP_120271173.1">
    <property type="nucleotide sequence ID" value="NZ_RAPN01000001.1"/>
</dbReference>